<evidence type="ECO:0000256" key="1">
    <source>
        <dbReference type="ARBA" id="ARBA00022737"/>
    </source>
</evidence>
<dbReference type="EMBL" id="LCTW02000526">
    <property type="protein sequence ID" value="KXX73161.1"/>
    <property type="molecule type" value="Genomic_DNA"/>
</dbReference>
<organism evidence="5 6">
    <name type="scientific">Madurella mycetomatis</name>
    <dbReference type="NCBI Taxonomy" id="100816"/>
    <lineage>
        <taxon>Eukaryota</taxon>
        <taxon>Fungi</taxon>
        <taxon>Dikarya</taxon>
        <taxon>Ascomycota</taxon>
        <taxon>Pezizomycotina</taxon>
        <taxon>Sordariomycetes</taxon>
        <taxon>Sordariomycetidae</taxon>
        <taxon>Sordariales</taxon>
        <taxon>Sordariales incertae sedis</taxon>
        <taxon>Madurella</taxon>
    </lineage>
</organism>
<dbReference type="GO" id="GO:0085020">
    <property type="term" value="P:protein K6-linked ubiquitination"/>
    <property type="evidence" value="ECO:0007669"/>
    <property type="project" value="TreeGrafter"/>
</dbReference>
<evidence type="ECO:0000256" key="2">
    <source>
        <dbReference type="ARBA" id="ARBA00023043"/>
    </source>
</evidence>
<name>A0A175VPS1_9PEZI</name>
<dbReference type="Gene3D" id="1.25.40.20">
    <property type="entry name" value="Ankyrin repeat-containing domain"/>
    <property type="match status" value="1"/>
</dbReference>
<reference evidence="5 6" key="1">
    <citation type="journal article" date="2016" name="Genome Announc.">
        <title>Genome Sequence of Madurella mycetomatis mm55, Isolated from a Human Mycetoma Case in Sudan.</title>
        <authorList>
            <person name="Smit S."/>
            <person name="Derks M.F."/>
            <person name="Bervoets S."/>
            <person name="Fahal A."/>
            <person name="van Leeuwen W."/>
            <person name="van Belkum A."/>
            <person name="van de Sande W.W."/>
        </authorList>
    </citation>
    <scope>NUCLEOTIDE SEQUENCE [LARGE SCALE GENOMIC DNA]</scope>
    <source>
        <strain evidence="6">mm55</strain>
    </source>
</reference>
<evidence type="ECO:0000313" key="6">
    <source>
        <dbReference type="Proteomes" id="UP000078237"/>
    </source>
</evidence>
<accession>A0A175VPS1</accession>
<feature type="transmembrane region" description="Helical" evidence="4">
    <location>
        <begin position="153"/>
        <end position="175"/>
    </location>
</feature>
<dbReference type="Pfam" id="PF13637">
    <property type="entry name" value="Ank_4"/>
    <property type="match status" value="1"/>
</dbReference>
<comment type="caution">
    <text evidence="5">The sequence shown here is derived from an EMBL/GenBank/DDBJ whole genome shotgun (WGS) entry which is preliminary data.</text>
</comment>
<dbReference type="PROSITE" id="PS50297">
    <property type="entry name" value="ANK_REP_REGION"/>
    <property type="match status" value="1"/>
</dbReference>
<evidence type="ECO:0000256" key="3">
    <source>
        <dbReference type="PROSITE-ProRule" id="PRU00023"/>
    </source>
</evidence>
<keyword evidence="4" id="KW-1133">Transmembrane helix</keyword>
<feature type="transmembrane region" description="Helical" evidence="4">
    <location>
        <begin position="195"/>
        <end position="215"/>
    </location>
</feature>
<sequence>GGRQRIQKHERTEFETALHDAAHRDSLKIVKKLLDAGFDPNQSVNGSGTPLQAAVAGHHKQLRSRDGAAVVQLLVNRGADVNAPGGRFGTALDAAKDNDSHGLEEFPRGRGVFKINSPRATQESPSMAQVDATLARSLSLPLPLSLMSHTKHFINIVLTLSMVLTTAFVEMIKIARGDQGRATQELPVNPFYKSCFKWCIALLITMIASLVNLIMENRTEDRKGYQRPRLLHAADTASSKLRLMTSAGLQILSDAIQNGDGDIVSVLSASWVGTLRHASFPGEASDKMAEMLVQCHAKEVEALFKDSAMEEADLVLTLNNLVERHYLVDYAELEHFLRRLLRDFTTGFPYRDWKVIKRLGPAMAEILIGVVADKSPHVAHVVSQVITEGW</sequence>
<feature type="repeat" description="ANK" evidence="3">
    <location>
        <begin position="46"/>
        <end position="86"/>
    </location>
</feature>
<keyword evidence="2 3" id="KW-0040">ANK repeat</keyword>
<keyword evidence="1" id="KW-0677">Repeat</keyword>
<dbReference type="VEuPathDB" id="FungiDB:MMYC01_210346"/>
<evidence type="ECO:0000256" key="4">
    <source>
        <dbReference type="SAM" id="Phobius"/>
    </source>
</evidence>
<dbReference type="SUPFAM" id="SSF48403">
    <property type="entry name" value="Ankyrin repeat"/>
    <property type="match status" value="1"/>
</dbReference>
<dbReference type="SMART" id="SM00248">
    <property type="entry name" value="ANK"/>
    <property type="match status" value="2"/>
</dbReference>
<dbReference type="GO" id="GO:0004842">
    <property type="term" value="F:ubiquitin-protein transferase activity"/>
    <property type="evidence" value="ECO:0007669"/>
    <property type="project" value="TreeGrafter"/>
</dbReference>
<feature type="non-terminal residue" evidence="5">
    <location>
        <position position="1"/>
    </location>
</feature>
<dbReference type="Proteomes" id="UP000078237">
    <property type="component" value="Unassembled WGS sequence"/>
</dbReference>
<dbReference type="PROSITE" id="PS50088">
    <property type="entry name" value="ANK_REPEAT"/>
    <property type="match status" value="2"/>
</dbReference>
<dbReference type="PANTHER" id="PTHR24171:SF8">
    <property type="entry name" value="BRCA1-ASSOCIATED RING DOMAIN PROTEIN 1"/>
    <property type="match status" value="1"/>
</dbReference>
<feature type="repeat" description="ANK" evidence="3">
    <location>
        <begin position="13"/>
        <end position="45"/>
    </location>
</feature>
<dbReference type="OrthoDB" id="4576176at2759"/>
<protein>
    <submittedName>
        <fullName evidence="5">Serine/threonine-protein phosphatase 6 regulatory ankyrin repeat subunit B</fullName>
    </submittedName>
</protein>
<keyword evidence="4" id="KW-0812">Transmembrane</keyword>
<proteinExistence type="predicted"/>
<dbReference type="PANTHER" id="PTHR24171">
    <property type="entry name" value="ANKYRIN REPEAT DOMAIN-CONTAINING PROTEIN 39-RELATED"/>
    <property type="match status" value="1"/>
</dbReference>
<dbReference type="AlphaFoldDB" id="A0A175VPS1"/>
<dbReference type="InterPro" id="IPR036770">
    <property type="entry name" value="Ankyrin_rpt-contain_sf"/>
</dbReference>
<evidence type="ECO:0000313" key="5">
    <source>
        <dbReference type="EMBL" id="KXX73161.1"/>
    </source>
</evidence>
<keyword evidence="6" id="KW-1185">Reference proteome</keyword>
<gene>
    <name evidence="5" type="ORF">MMYC01_210346</name>
</gene>
<dbReference type="InterPro" id="IPR002110">
    <property type="entry name" value="Ankyrin_rpt"/>
</dbReference>
<keyword evidence="4" id="KW-0472">Membrane</keyword>
<dbReference type="STRING" id="100816.A0A175VPS1"/>